<feature type="compositionally biased region" description="Low complexity" evidence="1">
    <location>
        <begin position="12"/>
        <end position="30"/>
    </location>
</feature>
<protein>
    <submittedName>
        <fullName evidence="2">Uncharacterized protein</fullName>
    </submittedName>
</protein>
<proteinExistence type="predicted"/>
<evidence type="ECO:0000313" key="2">
    <source>
        <dbReference type="EMBL" id="RFZ37796.1"/>
    </source>
</evidence>
<dbReference type="EMBL" id="PEDF01000120">
    <property type="protein sequence ID" value="RFZ37796.1"/>
    <property type="molecule type" value="Genomic_DNA"/>
</dbReference>
<gene>
    <name evidence="2" type="ORF">DAVIS_03623</name>
</gene>
<evidence type="ECO:0000256" key="1">
    <source>
        <dbReference type="SAM" id="MobiDB-lite"/>
    </source>
</evidence>
<dbReference type="AlphaFoldDB" id="A0A2Z5YLC3"/>
<evidence type="ECO:0000313" key="3">
    <source>
        <dbReference type="Proteomes" id="UP000257451"/>
    </source>
</evidence>
<sequence>MSAEVTEEKAAAADPNSPASPSQAAAADNSGPDPAPLNIRAEFISGGDTEKLIAAALLRRPPSRRPPAHRSPPDNPTIHGIHPVVAHWLVSHQHTAVTTGTREL</sequence>
<feature type="region of interest" description="Disordered" evidence="1">
    <location>
        <begin position="1"/>
        <end position="40"/>
    </location>
</feature>
<feature type="compositionally biased region" description="Basic and acidic residues" evidence="1">
    <location>
        <begin position="1"/>
        <end position="11"/>
    </location>
</feature>
<accession>A0A2Z5YLC3</accession>
<name>A0A2Z5YLC3_MYCMR</name>
<reference evidence="2 3" key="1">
    <citation type="journal article" date="2018" name="Sci. Rep.">
        <title>Extensive genomic diversity among Mycobacterium marinum strains revealed by whole genome sequencing.</title>
        <authorList>
            <person name="Das S."/>
            <person name="Pettersson B.M."/>
            <person name="Behra P.R."/>
            <person name="Mallick A."/>
            <person name="Cheramie M."/>
            <person name="Ramesh M."/>
            <person name="Shirreff L."/>
            <person name="DuCote T."/>
            <person name="Dasgupta S."/>
            <person name="Ennis D.G."/>
            <person name="Kirsebom L.A."/>
        </authorList>
    </citation>
    <scope>NUCLEOTIDE SEQUENCE [LARGE SCALE GENOMIC DNA]</scope>
    <source>
        <strain evidence="2 3">Davis1</strain>
    </source>
</reference>
<comment type="caution">
    <text evidence="2">The sequence shown here is derived from an EMBL/GenBank/DDBJ whole genome shotgun (WGS) entry which is preliminary data.</text>
</comment>
<dbReference type="Proteomes" id="UP000257451">
    <property type="component" value="Unassembled WGS sequence"/>
</dbReference>
<organism evidence="2 3">
    <name type="scientific">Mycobacterium marinum</name>
    <dbReference type="NCBI Taxonomy" id="1781"/>
    <lineage>
        <taxon>Bacteria</taxon>
        <taxon>Bacillati</taxon>
        <taxon>Actinomycetota</taxon>
        <taxon>Actinomycetes</taxon>
        <taxon>Mycobacteriales</taxon>
        <taxon>Mycobacteriaceae</taxon>
        <taxon>Mycobacterium</taxon>
        <taxon>Mycobacterium ulcerans group</taxon>
    </lineage>
</organism>
<feature type="region of interest" description="Disordered" evidence="1">
    <location>
        <begin position="58"/>
        <end position="80"/>
    </location>
</feature>